<organism evidence="1 2">
    <name type="scientific">Methanobrevibacter curvatus</name>
    <dbReference type="NCBI Taxonomy" id="49547"/>
    <lineage>
        <taxon>Archaea</taxon>
        <taxon>Methanobacteriati</taxon>
        <taxon>Methanobacteriota</taxon>
        <taxon>Methanomada group</taxon>
        <taxon>Methanobacteria</taxon>
        <taxon>Methanobacteriales</taxon>
        <taxon>Methanobacteriaceae</taxon>
        <taxon>Methanobrevibacter</taxon>
    </lineage>
</organism>
<evidence type="ECO:0000313" key="1">
    <source>
        <dbReference type="EMBL" id="KZX10805.1"/>
    </source>
</evidence>
<protein>
    <submittedName>
        <fullName evidence="1">Uncharacterized protein</fullName>
    </submittedName>
</protein>
<sequence>MGLFDDWDTIIELDLRIFDEFKDVERTDELLTLLKGLRMNKEHKKILKLMA</sequence>
<name>A0A162FC27_9EURY</name>
<comment type="caution">
    <text evidence="1">The sequence shown here is derived from an EMBL/GenBank/DDBJ whole genome shotgun (WGS) entry which is preliminary data.</text>
</comment>
<accession>A0A162FC27</accession>
<proteinExistence type="predicted"/>
<reference evidence="1 2" key="1">
    <citation type="submission" date="2016-04" db="EMBL/GenBank/DDBJ databases">
        <title>Genome sequence of Methanobrevibacter curvatus DSM 11111.</title>
        <authorList>
            <person name="Poehlein A."/>
            <person name="Seedorf H."/>
            <person name="Daniel R."/>
        </authorList>
    </citation>
    <scope>NUCLEOTIDE SEQUENCE [LARGE SCALE GENOMIC DNA]</scope>
    <source>
        <strain evidence="1 2">DSM 11111</strain>
    </source>
</reference>
<dbReference type="STRING" id="49547.MBCUR_16550"/>
<evidence type="ECO:0000313" key="2">
    <source>
        <dbReference type="Proteomes" id="UP000077245"/>
    </source>
</evidence>
<dbReference type="AlphaFoldDB" id="A0A162FC27"/>
<dbReference type="Proteomes" id="UP000077245">
    <property type="component" value="Unassembled WGS sequence"/>
</dbReference>
<keyword evidence="2" id="KW-1185">Reference proteome</keyword>
<gene>
    <name evidence="1" type="ORF">MBCUR_16550</name>
</gene>
<dbReference type="RefSeq" id="WP_157077717.1">
    <property type="nucleotide sequence ID" value="NZ_LWMV01000202.1"/>
</dbReference>
<dbReference type="EMBL" id="LWMV01000202">
    <property type="protein sequence ID" value="KZX10805.1"/>
    <property type="molecule type" value="Genomic_DNA"/>
</dbReference>